<dbReference type="NCBIfam" id="TIGR00079">
    <property type="entry name" value="pept_deformyl"/>
    <property type="match status" value="1"/>
</dbReference>
<dbReference type="Gene3D" id="3.90.45.10">
    <property type="entry name" value="Peptide deformylase"/>
    <property type="match status" value="1"/>
</dbReference>
<comment type="catalytic activity">
    <reaction evidence="2">
        <text>N-terminal N-formyl-L-methionyl-[peptide] + H2O = N-terminal L-methionyl-[peptide] + formate</text>
        <dbReference type="Rhea" id="RHEA:24420"/>
        <dbReference type="Rhea" id="RHEA-COMP:10639"/>
        <dbReference type="Rhea" id="RHEA-COMP:10640"/>
        <dbReference type="ChEBI" id="CHEBI:15377"/>
        <dbReference type="ChEBI" id="CHEBI:15740"/>
        <dbReference type="ChEBI" id="CHEBI:49298"/>
        <dbReference type="ChEBI" id="CHEBI:64731"/>
        <dbReference type="EC" id="3.5.1.88"/>
    </reaction>
</comment>
<feature type="active site" evidence="2">
    <location>
        <position position="174"/>
    </location>
</feature>
<gene>
    <name evidence="2 3" type="primary">def</name>
    <name evidence="3" type="ORF">Q3M24_09535</name>
</gene>
<dbReference type="PANTHER" id="PTHR10458">
    <property type="entry name" value="PEPTIDE DEFORMYLASE"/>
    <property type="match status" value="1"/>
</dbReference>
<evidence type="ECO:0000256" key="1">
    <source>
        <dbReference type="ARBA" id="ARBA00010759"/>
    </source>
</evidence>
<dbReference type="SUPFAM" id="SSF56420">
    <property type="entry name" value="Peptide deformylase"/>
    <property type="match status" value="1"/>
</dbReference>
<dbReference type="EMBL" id="CP159373">
    <property type="protein sequence ID" value="XCN74959.1"/>
    <property type="molecule type" value="Genomic_DNA"/>
</dbReference>
<reference evidence="3" key="2">
    <citation type="submission" date="2024-06" db="EMBL/GenBank/DDBJ databases">
        <authorList>
            <person name="Plum-Jensen L.E."/>
            <person name="Schramm A."/>
            <person name="Marshall I.P.G."/>
        </authorList>
    </citation>
    <scope>NUCLEOTIDE SEQUENCE</scope>
    <source>
        <strain evidence="3">Rat1</strain>
    </source>
</reference>
<evidence type="ECO:0000256" key="2">
    <source>
        <dbReference type="HAMAP-Rule" id="MF_00163"/>
    </source>
</evidence>
<comment type="function">
    <text evidence="2">Removes the formyl group from the N-terminal Met of newly synthesized proteins. Requires at least a dipeptide for an efficient rate of reaction. N-terminal L-methionine is a prerequisite for activity but the enzyme has broad specificity at other positions.</text>
</comment>
<keyword evidence="2" id="KW-0648">Protein biosynthesis</keyword>
<dbReference type="PRINTS" id="PR01576">
    <property type="entry name" value="PDEFORMYLASE"/>
</dbReference>
<dbReference type="CDD" id="cd00487">
    <property type="entry name" value="Pep_deformylase"/>
    <property type="match status" value="1"/>
</dbReference>
<protein>
    <recommendedName>
        <fullName evidence="2">Peptide deformylase</fullName>
        <shortName evidence="2">PDF</shortName>
        <ecNumber evidence="2">3.5.1.88</ecNumber>
    </recommendedName>
    <alternativeName>
        <fullName evidence="2">Polypeptide deformylase</fullName>
    </alternativeName>
</protein>
<accession>A0AAU8M1P4</accession>
<name>A0AAU8M1P4_9BACT</name>
<dbReference type="NCBIfam" id="NF001159">
    <property type="entry name" value="PRK00150.1-3"/>
    <property type="match status" value="1"/>
</dbReference>
<dbReference type="EC" id="3.5.1.88" evidence="2"/>
<organism evidence="3">
    <name type="scientific">Candidatus Electrothrix aestuarii</name>
    <dbReference type="NCBI Taxonomy" id="3062594"/>
    <lineage>
        <taxon>Bacteria</taxon>
        <taxon>Pseudomonadati</taxon>
        <taxon>Thermodesulfobacteriota</taxon>
        <taxon>Desulfobulbia</taxon>
        <taxon>Desulfobulbales</taxon>
        <taxon>Desulfobulbaceae</taxon>
        <taxon>Candidatus Electrothrix</taxon>
    </lineage>
</organism>
<dbReference type="PANTHER" id="PTHR10458:SF22">
    <property type="entry name" value="PEPTIDE DEFORMYLASE"/>
    <property type="match status" value="1"/>
</dbReference>
<dbReference type="PIRSF" id="PIRSF004749">
    <property type="entry name" value="Pep_def"/>
    <property type="match status" value="1"/>
</dbReference>
<proteinExistence type="inferred from homology"/>
<reference evidence="3" key="1">
    <citation type="journal article" date="2024" name="Syst. Appl. Microbiol.">
        <title>First single-strain enrichments of Electrothrix cable bacteria, description of E. aestuarii sp. nov. and E. rattekaaiensis sp. nov., and proposal of a cable bacteria taxonomy following the rules of the SeqCode.</title>
        <authorList>
            <person name="Plum-Jensen L.E."/>
            <person name="Schramm A."/>
            <person name="Marshall I.P.G."/>
        </authorList>
    </citation>
    <scope>NUCLEOTIDE SEQUENCE</scope>
    <source>
        <strain evidence="3">Rat1</strain>
    </source>
</reference>
<comment type="similarity">
    <text evidence="1 2">Belongs to the polypeptide deformylase family.</text>
</comment>
<feature type="binding site" evidence="2">
    <location>
        <position position="177"/>
    </location>
    <ligand>
        <name>Fe cation</name>
        <dbReference type="ChEBI" id="CHEBI:24875"/>
    </ligand>
</feature>
<keyword evidence="2" id="KW-0479">Metal-binding</keyword>
<dbReference type="GO" id="GO:0046872">
    <property type="term" value="F:metal ion binding"/>
    <property type="evidence" value="ECO:0007669"/>
    <property type="project" value="UniProtKB-KW"/>
</dbReference>
<dbReference type="GO" id="GO:0042586">
    <property type="term" value="F:peptide deformylase activity"/>
    <property type="evidence" value="ECO:0007669"/>
    <property type="project" value="UniProtKB-UniRule"/>
</dbReference>
<dbReference type="GO" id="GO:0006412">
    <property type="term" value="P:translation"/>
    <property type="evidence" value="ECO:0007669"/>
    <property type="project" value="UniProtKB-UniRule"/>
</dbReference>
<feature type="binding site" evidence="2">
    <location>
        <position position="173"/>
    </location>
    <ligand>
        <name>Fe cation</name>
        <dbReference type="ChEBI" id="CHEBI:24875"/>
    </ligand>
</feature>
<dbReference type="HAMAP" id="MF_00163">
    <property type="entry name" value="Pep_deformylase"/>
    <property type="match status" value="1"/>
</dbReference>
<dbReference type="KEGG" id="eaj:Q3M24_09535"/>
<comment type="cofactor">
    <cofactor evidence="2">
        <name>Fe(2+)</name>
        <dbReference type="ChEBI" id="CHEBI:29033"/>
    </cofactor>
    <text evidence="2">Binds 1 Fe(2+) ion.</text>
</comment>
<evidence type="ECO:0000313" key="3">
    <source>
        <dbReference type="EMBL" id="XCN74959.1"/>
    </source>
</evidence>
<sequence>MHLKLPFSFTAGKKIISYLHTETKDTVTRYNLPSLLPIMAIREIVTYPAPVLREKAVKIETFDEALRELADDMVETMYAAQGVGLAANQIGIAEQIVVVDTSTQEDERKHIVLINPVISEGEGNVPDLEGCLSVVEYSAKVDRFRKIRVTAQDLDGKDLDFIAEDRFARIIQHEVDHLLGTLFIDRISSLKRSLYKKKLKKILKKQ</sequence>
<dbReference type="InterPro" id="IPR023635">
    <property type="entry name" value="Peptide_deformylase"/>
</dbReference>
<dbReference type="Pfam" id="PF01327">
    <property type="entry name" value="Pep_deformylase"/>
    <property type="match status" value="1"/>
</dbReference>
<dbReference type="AlphaFoldDB" id="A0AAU8M1P4"/>
<keyword evidence="2 3" id="KW-0378">Hydrolase</keyword>
<feature type="binding site" evidence="2">
    <location>
        <position position="131"/>
    </location>
    <ligand>
        <name>Fe cation</name>
        <dbReference type="ChEBI" id="CHEBI:24875"/>
    </ligand>
</feature>
<keyword evidence="2" id="KW-0408">Iron</keyword>
<dbReference type="InterPro" id="IPR036821">
    <property type="entry name" value="Peptide_deformylase_sf"/>
</dbReference>